<gene>
    <name evidence="2" type="ORF">ACFSJD_32895</name>
</gene>
<dbReference type="Gene3D" id="3.40.710.10">
    <property type="entry name" value="DD-peptidase/beta-lactamase superfamily"/>
    <property type="match status" value="1"/>
</dbReference>
<proteinExistence type="predicted"/>
<name>A0ABW4F494_9PSEU</name>
<dbReference type="PANTHER" id="PTHR43283">
    <property type="entry name" value="BETA-LACTAMASE-RELATED"/>
    <property type="match status" value="1"/>
</dbReference>
<accession>A0ABW4F494</accession>
<evidence type="ECO:0000259" key="1">
    <source>
        <dbReference type="Pfam" id="PF00144"/>
    </source>
</evidence>
<dbReference type="EC" id="3.-.-.-" evidence="2"/>
<dbReference type="EMBL" id="JBHUCO010000045">
    <property type="protein sequence ID" value="MFD1522336.1"/>
    <property type="molecule type" value="Genomic_DNA"/>
</dbReference>
<dbReference type="GO" id="GO:0016787">
    <property type="term" value="F:hydrolase activity"/>
    <property type="evidence" value="ECO:0007669"/>
    <property type="project" value="UniProtKB-KW"/>
</dbReference>
<reference evidence="3" key="1">
    <citation type="journal article" date="2019" name="Int. J. Syst. Evol. Microbiol.">
        <title>The Global Catalogue of Microorganisms (GCM) 10K type strain sequencing project: providing services to taxonomists for standard genome sequencing and annotation.</title>
        <authorList>
            <consortium name="The Broad Institute Genomics Platform"/>
            <consortium name="The Broad Institute Genome Sequencing Center for Infectious Disease"/>
            <person name="Wu L."/>
            <person name="Ma J."/>
        </authorList>
    </citation>
    <scope>NUCLEOTIDE SEQUENCE [LARGE SCALE GENOMIC DNA]</scope>
    <source>
        <strain evidence="3">CCM 7043</strain>
    </source>
</reference>
<evidence type="ECO:0000313" key="3">
    <source>
        <dbReference type="Proteomes" id="UP001597114"/>
    </source>
</evidence>
<dbReference type="PANTHER" id="PTHR43283:SF3">
    <property type="entry name" value="BETA-LACTAMASE FAMILY PROTEIN (AFU_ORTHOLOGUE AFUA_5G07500)"/>
    <property type="match status" value="1"/>
</dbReference>
<dbReference type="InterPro" id="IPR012338">
    <property type="entry name" value="Beta-lactam/transpept-like"/>
</dbReference>
<dbReference type="SUPFAM" id="SSF56601">
    <property type="entry name" value="beta-lactamase/transpeptidase-like"/>
    <property type="match status" value="1"/>
</dbReference>
<sequence length="394" mass="42312">MSPISDASNIDPEAIDALLRKPVEAGTVPSLVAIAADRSGVIYEGAVGSRVPGAQEPVSADTGYRMQSMTKIVTTVAALQLVERGILDLDAPVDTYRPEFAEVQVLDGFDGDIPRLRRPASRVTVRQLVTHTSGLVYSFFNADIDRWEKLTGTPSVVSGKEIIFTAPLATDPGTRFEYGISTDWLGRVIEAVSGVTLDVAFDRGITGPLGMHDTTFTPTDAQRMNLSALHARGESGEWVEIDDPFSASPEFWGGGYGLHSTPRDFLKLQRVLLGDGTFEGTPILKPATVEAAFSNQIGDLEIPASIPTADPRLSCDFTVGPGLKWGYGLMLNTTDAPGMRRAGCGAWAGLMNTYYWIDRAAGITGAIYSQFLPFAAPEMLAVNVEFEKALYAGL</sequence>
<protein>
    <submittedName>
        <fullName evidence="2">Serine hydrolase domain-containing protein</fullName>
        <ecNumber evidence="2">3.-.-.-</ecNumber>
    </submittedName>
</protein>
<dbReference type="InterPro" id="IPR050789">
    <property type="entry name" value="Diverse_Enzym_Activities"/>
</dbReference>
<feature type="domain" description="Beta-lactamase-related" evidence="1">
    <location>
        <begin position="15"/>
        <end position="373"/>
    </location>
</feature>
<evidence type="ECO:0000313" key="2">
    <source>
        <dbReference type="EMBL" id="MFD1522336.1"/>
    </source>
</evidence>
<organism evidence="2 3">
    <name type="scientific">Pseudonocardia yunnanensis</name>
    <dbReference type="NCBI Taxonomy" id="58107"/>
    <lineage>
        <taxon>Bacteria</taxon>
        <taxon>Bacillati</taxon>
        <taxon>Actinomycetota</taxon>
        <taxon>Actinomycetes</taxon>
        <taxon>Pseudonocardiales</taxon>
        <taxon>Pseudonocardiaceae</taxon>
        <taxon>Pseudonocardia</taxon>
    </lineage>
</organism>
<keyword evidence="3" id="KW-1185">Reference proteome</keyword>
<dbReference type="Pfam" id="PF00144">
    <property type="entry name" value="Beta-lactamase"/>
    <property type="match status" value="1"/>
</dbReference>
<comment type="caution">
    <text evidence="2">The sequence shown here is derived from an EMBL/GenBank/DDBJ whole genome shotgun (WGS) entry which is preliminary data.</text>
</comment>
<dbReference type="Proteomes" id="UP001597114">
    <property type="component" value="Unassembled WGS sequence"/>
</dbReference>
<keyword evidence="2" id="KW-0378">Hydrolase</keyword>
<dbReference type="InterPro" id="IPR001466">
    <property type="entry name" value="Beta-lactam-related"/>
</dbReference>
<dbReference type="RefSeq" id="WP_344723701.1">
    <property type="nucleotide sequence ID" value="NZ_BAAAUS010000023.1"/>
</dbReference>